<dbReference type="InterPro" id="IPR055460">
    <property type="entry name" value="IFT52_central"/>
</dbReference>
<dbReference type="AlphaFoldDB" id="A0A813TZL9"/>
<evidence type="ECO:0000313" key="6">
    <source>
        <dbReference type="Proteomes" id="UP000663879"/>
    </source>
</evidence>
<proteinExistence type="predicted"/>
<dbReference type="GO" id="GO:0005814">
    <property type="term" value="C:centriole"/>
    <property type="evidence" value="ECO:0007669"/>
    <property type="project" value="TreeGrafter"/>
</dbReference>
<dbReference type="Pfam" id="PF23355">
    <property type="entry name" value="IFT52_GIFT"/>
    <property type="match status" value="1"/>
</dbReference>
<dbReference type="InterPro" id="IPR055458">
    <property type="entry name" value="IFT52_GIFT"/>
</dbReference>
<evidence type="ECO:0008006" key="7">
    <source>
        <dbReference type="Google" id="ProtNLM"/>
    </source>
</evidence>
<dbReference type="PANTHER" id="PTHR12969:SF7">
    <property type="entry name" value="INTRAFLAGELLAR TRANSPORT PROTEIN 52 HOMOLOG"/>
    <property type="match status" value="1"/>
</dbReference>
<evidence type="ECO:0000256" key="1">
    <source>
        <dbReference type="SAM" id="MobiDB-lite"/>
    </source>
</evidence>
<accession>A0A813TZL9</accession>
<gene>
    <name evidence="5" type="ORF">OXX778_LOCUS7192</name>
</gene>
<dbReference type="OrthoDB" id="10259368at2759"/>
<evidence type="ECO:0000259" key="2">
    <source>
        <dbReference type="Pfam" id="PF21178"/>
    </source>
</evidence>
<dbReference type="Gene3D" id="6.10.250.2800">
    <property type="match status" value="1"/>
</dbReference>
<comment type="caution">
    <text evidence="5">The sequence shown here is derived from an EMBL/GenBank/DDBJ whole genome shotgun (WGS) entry which is preliminary data.</text>
</comment>
<organism evidence="5 6">
    <name type="scientific">Brachionus calyciflorus</name>
    <dbReference type="NCBI Taxonomy" id="104777"/>
    <lineage>
        <taxon>Eukaryota</taxon>
        <taxon>Metazoa</taxon>
        <taxon>Spiralia</taxon>
        <taxon>Gnathifera</taxon>
        <taxon>Rotifera</taxon>
        <taxon>Eurotatoria</taxon>
        <taxon>Monogononta</taxon>
        <taxon>Pseudotrocha</taxon>
        <taxon>Ploima</taxon>
        <taxon>Brachionidae</taxon>
        <taxon>Brachionus</taxon>
    </lineage>
</organism>
<dbReference type="Pfam" id="PF23352">
    <property type="entry name" value="IFT52_central"/>
    <property type="match status" value="1"/>
</dbReference>
<feature type="domain" description="IFT52 GIFT" evidence="4">
    <location>
        <begin position="61"/>
        <end position="315"/>
    </location>
</feature>
<evidence type="ECO:0000259" key="3">
    <source>
        <dbReference type="Pfam" id="PF23352"/>
    </source>
</evidence>
<dbReference type="GO" id="GO:0005929">
    <property type="term" value="C:cilium"/>
    <property type="evidence" value="ECO:0007669"/>
    <property type="project" value="TreeGrafter"/>
</dbReference>
<dbReference type="InterPro" id="IPR048643">
    <property type="entry name" value="Itf52_C"/>
</dbReference>
<dbReference type="Proteomes" id="UP000663879">
    <property type="component" value="Unassembled WGS sequence"/>
</dbReference>
<dbReference type="EMBL" id="CAJNOC010000904">
    <property type="protein sequence ID" value="CAF0815531.1"/>
    <property type="molecule type" value="Genomic_DNA"/>
</dbReference>
<keyword evidence="6" id="KW-1185">Reference proteome</keyword>
<name>A0A813TZL9_9BILA</name>
<dbReference type="InterPro" id="IPR039975">
    <property type="entry name" value="IFT52"/>
</dbReference>
<dbReference type="Pfam" id="PF21178">
    <property type="entry name" value="Itf52_C"/>
    <property type="match status" value="1"/>
</dbReference>
<reference evidence="5" key="1">
    <citation type="submission" date="2021-02" db="EMBL/GenBank/DDBJ databases">
        <authorList>
            <person name="Nowell W R."/>
        </authorList>
    </citation>
    <scope>NUCLEOTIDE SEQUENCE</scope>
    <source>
        <strain evidence="5">Ploen Becks lab</strain>
    </source>
</reference>
<feature type="region of interest" description="Disordered" evidence="1">
    <location>
        <begin position="1"/>
        <end position="52"/>
    </location>
</feature>
<feature type="domain" description="Intraflagellar transport protein 52 C-terminal" evidence="2">
    <location>
        <begin position="422"/>
        <end position="472"/>
    </location>
</feature>
<feature type="domain" description="IFT52 central" evidence="3">
    <location>
        <begin position="331"/>
        <end position="411"/>
    </location>
</feature>
<dbReference type="PANTHER" id="PTHR12969">
    <property type="entry name" value="NGD5/OSM-6/IFT52"/>
    <property type="match status" value="1"/>
</dbReference>
<feature type="compositionally biased region" description="Basic and acidic residues" evidence="1">
    <location>
        <begin position="27"/>
        <end position="43"/>
    </location>
</feature>
<protein>
    <recommendedName>
        <fullName evidence="7">IFT52</fullName>
    </recommendedName>
</protein>
<dbReference type="CDD" id="cd23683">
    <property type="entry name" value="IFT52_CTD"/>
    <property type="match status" value="1"/>
</dbReference>
<evidence type="ECO:0000259" key="4">
    <source>
        <dbReference type="Pfam" id="PF23355"/>
    </source>
</evidence>
<dbReference type="GO" id="GO:0042073">
    <property type="term" value="P:intraciliary transport"/>
    <property type="evidence" value="ECO:0007669"/>
    <property type="project" value="TreeGrafter"/>
</dbReference>
<dbReference type="GO" id="GO:0060271">
    <property type="term" value="P:cilium assembly"/>
    <property type="evidence" value="ECO:0007669"/>
    <property type="project" value="TreeGrafter"/>
</dbReference>
<dbReference type="GO" id="GO:0030992">
    <property type="term" value="C:intraciliary transport particle B"/>
    <property type="evidence" value="ECO:0007669"/>
    <property type="project" value="TreeGrafter"/>
</dbReference>
<evidence type="ECO:0000313" key="5">
    <source>
        <dbReference type="EMBL" id="CAF0815531.1"/>
    </source>
</evidence>
<sequence>MPVPTSKGSAKDESLELSLGSSRPRNRRENRDLEMSQRDRSNLRESQNPEVESKVDNSLSVLFNQSKDELFSLTSGYKKIQRELKSWKFTNNREDITLERLLQAKIFISIGPQKKFQASEIDALKKYVTMHNGSVLITLSEGGEAKLNTNINFFLEEFGINVNNDCIIRTTYFKYFNPKESLVPDGVLNRALGEMAGKNFDPYGDKNEQASQSLQFVYPFGSTLNVTKPAIPVLSSGTICFPIKRPLCALYGCSSSTGSNTLGFKKSQQGKICVLGSSHMFHDNYIDKEENRKILNIIIKYLTDETCVLNQIDCDDPDINEYNNIPNINNISDRVKTCLQDSEEIPRDLTKLFDDDLFALDMRNLPKVIRGFNELKIKHEPLPLISPQFETPLPPLKPAIFPPRFYEPDAPLLELYDLDEHFSSESARLAQLTNKCTDDDLEFYVRECGEILGVTRHLQQNERDAKGILAYIASRVLEYKCLNVNS</sequence>